<evidence type="ECO:0000256" key="4">
    <source>
        <dbReference type="ARBA" id="ARBA00022723"/>
    </source>
</evidence>
<keyword evidence="2" id="KW-0963">Cytoplasm</keyword>
<evidence type="ECO:0000256" key="6">
    <source>
        <dbReference type="ARBA" id="ARBA00022763"/>
    </source>
</evidence>
<dbReference type="PANTHER" id="PTHR30194:SF3">
    <property type="entry name" value="CROSSOVER JUNCTION ENDODEOXYRIBONUCLEASE RUVC"/>
    <property type="match status" value="1"/>
</dbReference>
<keyword evidence="10" id="KW-0233">DNA recombination</keyword>
<dbReference type="NCBIfam" id="TIGR00228">
    <property type="entry name" value="ruvC"/>
    <property type="match status" value="1"/>
</dbReference>
<reference evidence="13" key="1">
    <citation type="submission" date="2020-05" db="EMBL/GenBank/DDBJ databases">
        <authorList>
            <person name="Chiriac C."/>
            <person name="Salcher M."/>
            <person name="Ghai R."/>
            <person name="Kavagutti S V."/>
        </authorList>
    </citation>
    <scope>NUCLEOTIDE SEQUENCE</scope>
</reference>
<keyword evidence="9" id="KW-0238">DNA-binding</keyword>
<dbReference type="PANTHER" id="PTHR30194">
    <property type="entry name" value="CROSSOVER JUNCTION ENDODEOXYRIBONUCLEASE RUVC"/>
    <property type="match status" value="1"/>
</dbReference>
<keyword evidence="11" id="KW-0234">DNA repair</keyword>
<dbReference type="Gene3D" id="3.30.420.10">
    <property type="entry name" value="Ribonuclease H-like superfamily/Ribonuclease H"/>
    <property type="match status" value="1"/>
</dbReference>
<evidence type="ECO:0000256" key="1">
    <source>
        <dbReference type="ARBA" id="ARBA00009518"/>
    </source>
</evidence>
<gene>
    <name evidence="13" type="ORF">UFOPK1618_00454</name>
</gene>
<dbReference type="CDD" id="cd16962">
    <property type="entry name" value="RuvC"/>
    <property type="match status" value="1"/>
</dbReference>
<evidence type="ECO:0000256" key="8">
    <source>
        <dbReference type="ARBA" id="ARBA00022842"/>
    </source>
</evidence>
<accession>A0A6J6D992</accession>
<evidence type="ECO:0000313" key="13">
    <source>
        <dbReference type="EMBL" id="CAB4559874.1"/>
    </source>
</evidence>
<dbReference type="GO" id="GO:0003677">
    <property type="term" value="F:DNA binding"/>
    <property type="evidence" value="ECO:0007669"/>
    <property type="project" value="UniProtKB-KW"/>
</dbReference>
<dbReference type="GO" id="GO:0006310">
    <property type="term" value="P:DNA recombination"/>
    <property type="evidence" value="ECO:0007669"/>
    <property type="project" value="UniProtKB-KW"/>
</dbReference>
<evidence type="ECO:0000256" key="3">
    <source>
        <dbReference type="ARBA" id="ARBA00022722"/>
    </source>
</evidence>
<dbReference type="AlphaFoldDB" id="A0A6J6D992"/>
<protein>
    <submittedName>
        <fullName evidence="13">Unannotated protein</fullName>
    </submittedName>
</protein>
<dbReference type="SUPFAM" id="SSF53098">
    <property type="entry name" value="Ribonuclease H-like"/>
    <property type="match status" value="1"/>
</dbReference>
<evidence type="ECO:0000256" key="10">
    <source>
        <dbReference type="ARBA" id="ARBA00023172"/>
    </source>
</evidence>
<evidence type="ECO:0000256" key="12">
    <source>
        <dbReference type="SAM" id="MobiDB-lite"/>
    </source>
</evidence>
<evidence type="ECO:0000256" key="7">
    <source>
        <dbReference type="ARBA" id="ARBA00022801"/>
    </source>
</evidence>
<dbReference type="InterPro" id="IPR036397">
    <property type="entry name" value="RNaseH_sf"/>
</dbReference>
<keyword evidence="8" id="KW-0460">Magnesium</keyword>
<evidence type="ECO:0000256" key="2">
    <source>
        <dbReference type="ARBA" id="ARBA00022490"/>
    </source>
</evidence>
<dbReference type="GO" id="GO:0046872">
    <property type="term" value="F:metal ion binding"/>
    <property type="evidence" value="ECO:0007669"/>
    <property type="project" value="UniProtKB-KW"/>
</dbReference>
<keyword evidence="4" id="KW-0479">Metal-binding</keyword>
<comment type="similarity">
    <text evidence="1">Belongs to the RuvC family.</text>
</comment>
<keyword evidence="6" id="KW-0227">DNA damage</keyword>
<dbReference type="HAMAP" id="MF_00034">
    <property type="entry name" value="RuvC"/>
    <property type="match status" value="1"/>
</dbReference>
<organism evidence="13">
    <name type="scientific">freshwater metagenome</name>
    <dbReference type="NCBI Taxonomy" id="449393"/>
    <lineage>
        <taxon>unclassified sequences</taxon>
        <taxon>metagenomes</taxon>
        <taxon>ecological metagenomes</taxon>
    </lineage>
</organism>
<keyword evidence="7" id="KW-0378">Hydrolase</keyword>
<name>A0A6J6D992_9ZZZZ</name>
<dbReference type="FunFam" id="3.30.420.10:FF:000002">
    <property type="entry name" value="Crossover junction endodeoxyribonuclease RuvC"/>
    <property type="match status" value="1"/>
</dbReference>
<evidence type="ECO:0000256" key="5">
    <source>
        <dbReference type="ARBA" id="ARBA00022759"/>
    </source>
</evidence>
<dbReference type="Pfam" id="PF02075">
    <property type="entry name" value="RuvC"/>
    <property type="match status" value="1"/>
</dbReference>
<keyword evidence="3" id="KW-0540">Nuclease</keyword>
<feature type="region of interest" description="Disordered" evidence="12">
    <location>
        <begin position="169"/>
        <end position="189"/>
    </location>
</feature>
<evidence type="ECO:0000256" key="9">
    <source>
        <dbReference type="ARBA" id="ARBA00023125"/>
    </source>
</evidence>
<keyword evidence="5" id="KW-0255">Endonuclease</keyword>
<dbReference type="InterPro" id="IPR012337">
    <property type="entry name" value="RNaseH-like_sf"/>
</dbReference>
<dbReference type="EMBL" id="CAEZTF010000069">
    <property type="protein sequence ID" value="CAB4559874.1"/>
    <property type="molecule type" value="Genomic_DNA"/>
</dbReference>
<dbReference type="GO" id="GO:0006281">
    <property type="term" value="P:DNA repair"/>
    <property type="evidence" value="ECO:0007669"/>
    <property type="project" value="UniProtKB-KW"/>
</dbReference>
<feature type="compositionally biased region" description="Low complexity" evidence="12">
    <location>
        <begin position="171"/>
        <end position="183"/>
    </location>
</feature>
<dbReference type="PRINTS" id="PR00696">
    <property type="entry name" value="RSOLVASERUVC"/>
</dbReference>
<proteinExistence type="inferred from homology"/>
<dbReference type="GO" id="GO:0004520">
    <property type="term" value="F:DNA endonuclease activity"/>
    <property type="evidence" value="ECO:0007669"/>
    <property type="project" value="InterPro"/>
</dbReference>
<dbReference type="InterPro" id="IPR002176">
    <property type="entry name" value="X-over_junc_endoDNase_RuvC"/>
</dbReference>
<dbReference type="GO" id="GO:0016787">
    <property type="term" value="F:hydrolase activity"/>
    <property type="evidence" value="ECO:0007669"/>
    <property type="project" value="UniProtKB-KW"/>
</dbReference>
<sequence length="189" mass="19917">MPTRVLGIDPGLTRCGVGLIEAGASRKLSLISVETISTDSKTELVDRIGHIATRIENLITSSKPDAIAIERVFAQQNLRSVMGVAQVSGVVLMLANKYSIPVFMHTPSEVKAAVTGSGRANKVQVGNMVARILGLKAIPKPADSADSLAIAICHAWKSAGGTVSASKEMTAAQKKWQQAEQAATSAKRR</sequence>
<evidence type="ECO:0000256" key="11">
    <source>
        <dbReference type="ARBA" id="ARBA00023204"/>
    </source>
</evidence>